<dbReference type="FunFam" id="1.20.1050.10:FF:000012">
    <property type="entry name" value="Tau class glutathione S-transferase"/>
    <property type="match status" value="1"/>
</dbReference>
<dbReference type="GO" id="GO:0006749">
    <property type="term" value="P:glutathione metabolic process"/>
    <property type="evidence" value="ECO:0007669"/>
    <property type="project" value="InterPro"/>
</dbReference>
<protein>
    <recommendedName>
        <fullName evidence="3">Glutathione S-transferase</fullName>
        <ecNumber evidence="3">2.5.1.18</ecNumber>
    </recommendedName>
</protein>
<dbReference type="SUPFAM" id="SSF52833">
    <property type="entry name" value="Thioredoxin-like"/>
    <property type="match status" value="1"/>
</dbReference>
<dbReference type="InterPro" id="IPR010987">
    <property type="entry name" value="Glutathione-S-Trfase_C-like"/>
</dbReference>
<comment type="catalytic activity">
    <reaction evidence="2 3">
        <text>RX + glutathione = an S-substituted glutathione + a halide anion + H(+)</text>
        <dbReference type="Rhea" id="RHEA:16437"/>
        <dbReference type="ChEBI" id="CHEBI:15378"/>
        <dbReference type="ChEBI" id="CHEBI:16042"/>
        <dbReference type="ChEBI" id="CHEBI:17792"/>
        <dbReference type="ChEBI" id="CHEBI:57925"/>
        <dbReference type="ChEBI" id="CHEBI:90779"/>
        <dbReference type="EC" id="2.5.1.18"/>
    </reaction>
</comment>
<dbReference type="FunFam" id="3.40.30.10:FF:000014">
    <property type="entry name" value="Tau class glutathione S-transferase"/>
    <property type="match status" value="1"/>
</dbReference>
<name>A0AAE1N0R6_9FABA</name>
<feature type="domain" description="GST C-terminal" evidence="5">
    <location>
        <begin position="86"/>
        <end position="209"/>
    </location>
</feature>
<dbReference type="PROSITE" id="PS50404">
    <property type="entry name" value="GST_NTER"/>
    <property type="match status" value="1"/>
</dbReference>
<sequence length="227" mass="25704">MGEVKLLATPQSSPCARIEWALKMKGVEYKYMKQSLLNKSHLLLQSNPVYKKVPVLLHNGLPIAESLVILEYIDETWKQNPLLPQDPYDRANARFWARFFDEKCAVGMWKAGVAQGEGKAGAIESALESLALLDKQIEGKRYFGGEEIGYMDIVAGGIPYWLNVLEQVGDMELMTPQRFPHLHRWSLNLMQTSPVKDCLPPRDSVVNYFRLGFKKARSMSSANNNKS</sequence>
<evidence type="ECO:0000259" key="5">
    <source>
        <dbReference type="PROSITE" id="PS50405"/>
    </source>
</evidence>
<comment type="similarity">
    <text evidence="3">Belongs to the GST superfamily.</text>
</comment>
<dbReference type="EC" id="2.5.1.18" evidence="3"/>
<evidence type="ECO:0000256" key="1">
    <source>
        <dbReference type="ARBA" id="ARBA00022679"/>
    </source>
</evidence>
<dbReference type="SFLD" id="SFLDG01152">
    <property type="entry name" value="Main.3:_Omega-_and_Tau-like"/>
    <property type="match status" value="1"/>
</dbReference>
<dbReference type="PANTHER" id="PTHR11260:SF614">
    <property type="entry name" value="GLUTATHIONE S-TRANSFERASE"/>
    <property type="match status" value="1"/>
</dbReference>
<dbReference type="InterPro" id="IPR045073">
    <property type="entry name" value="Omega/Tau-like"/>
</dbReference>
<keyword evidence="3" id="KW-0963">Cytoplasm</keyword>
<dbReference type="InterPro" id="IPR036249">
    <property type="entry name" value="Thioredoxin-like_sf"/>
</dbReference>
<organism evidence="6 7">
    <name type="scientific">Acacia crassicarpa</name>
    <name type="common">northern wattle</name>
    <dbReference type="NCBI Taxonomy" id="499986"/>
    <lineage>
        <taxon>Eukaryota</taxon>
        <taxon>Viridiplantae</taxon>
        <taxon>Streptophyta</taxon>
        <taxon>Embryophyta</taxon>
        <taxon>Tracheophyta</taxon>
        <taxon>Spermatophyta</taxon>
        <taxon>Magnoliopsida</taxon>
        <taxon>eudicotyledons</taxon>
        <taxon>Gunneridae</taxon>
        <taxon>Pentapetalae</taxon>
        <taxon>rosids</taxon>
        <taxon>fabids</taxon>
        <taxon>Fabales</taxon>
        <taxon>Fabaceae</taxon>
        <taxon>Caesalpinioideae</taxon>
        <taxon>mimosoid clade</taxon>
        <taxon>Acacieae</taxon>
        <taxon>Acacia</taxon>
    </lineage>
</organism>
<dbReference type="SUPFAM" id="SSF47616">
    <property type="entry name" value="GST C-terminal domain-like"/>
    <property type="match status" value="1"/>
</dbReference>
<evidence type="ECO:0000313" key="7">
    <source>
        <dbReference type="Proteomes" id="UP001293593"/>
    </source>
</evidence>
<dbReference type="InterPro" id="IPR045074">
    <property type="entry name" value="GST_C_Tau"/>
</dbReference>
<dbReference type="SFLD" id="SFLDS00019">
    <property type="entry name" value="Glutathione_Transferase_(cytos"/>
    <property type="match status" value="1"/>
</dbReference>
<dbReference type="AlphaFoldDB" id="A0AAE1N0R6"/>
<dbReference type="InterPro" id="IPR004045">
    <property type="entry name" value="Glutathione_S-Trfase_N"/>
</dbReference>
<evidence type="ECO:0000259" key="4">
    <source>
        <dbReference type="PROSITE" id="PS50404"/>
    </source>
</evidence>
<evidence type="ECO:0000256" key="2">
    <source>
        <dbReference type="ARBA" id="ARBA00047960"/>
    </source>
</evidence>
<dbReference type="PROSITE" id="PS50405">
    <property type="entry name" value="GST_CTER"/>
    <property type="match status" value="1"/>
</dbReference>
<dbReference type="Pfam" id="PF13410">
    <property type="entry name" value="GST_C_2"/>
    <property type="match status" value="1"/>
</dbReference>
<comment type="caution">
    <text evidence="6">The sequence shown here is derived from an EMBL/GenBank/DDBJ whole genome shotgun (WGS) entry which is preliminary data.</text>
</comment>
<dbReference type="GO" id="GO:0004364">
    <property type="term" value="F:glutathione transferase activity"/>
    <property type="evidence" value="ECO:0007669"/>
    <property type="project" value="UniProtKB-UniRule"/>
</dbReference>
<dbReference type="PANTHER" id="PTHR11260">
    <property type="entry name" value="GLUTATHIONE S-TRANSFERASE, GST, SUPERFAMILY, GST DOMAIN CONTAINING"/>
    <property type="match status" value="1"/>
</dbReference>
<evidence type="ECO:0000256" key="3">
    <source>
        <dbReference type="RuleBase" id="RU369102"/>
    </source>
</evidence>
<comment type="subcellular location">
    <subcellularLocation>
        <location evidence="3">Cytoplasm</location>
        <location evidence="3">Cytosol</location>
    </subcellularLocation>
</comment>
<reference evidence="6" key="1">
    <citation type="submission" date="2023-10" db="EMBL/GenBank/DDBJ databases">
        <title>Chromosome-level genome of the transformable northern wattle, Acacia crassicarpa.</title>
        <authorList>
            <person name="Massaro I."/>
            <person name="Sinha N.R."/>
            <person name="Poethig S."/>
            <person name="Leichty A.R."/>
        </authorList>
    </citation>
    <scope>NUCLEOTIDE SEQUENCE</scope>
    <source>
        <strain evidence="6">Acra3RX</strain>
        <tissue evidence="6">Leaf</tissue>
    </source>
</reference>
<dbReference type="InterPro" id="IPR040079">
    <property type="entry name" value="Glutathione_S-Trfase"/>
</dbReference>
<dbReference type="Pfam" id="PF02798">
    <property type="entry name" value="GST_N"/>
    <property type="match status" value="1"/>
</dbReference>
<dbReference type="CDD" id="cd03185">
    <property type="entry name" value="GST_C_Tau"/>
    <property type="match status" value="1"/>
</dbReference>
<dbReference type="Proteomes" id="UP001293593">
    <property type="component" value="Unassembled WGS sequence"/>
</dbReference>
<dbReference type="GO" id="GO:0005829">
    <property type="term" value="C:cytosol"/>
    <property type="evidence" value="ECO:0007669"/>
    <property type="project" value="UniProtKB-SubCell"/>
</dbReference>
<keyword evidence="7" id="KW-1185">Reference proteome</keyword>
<dbReference type="Gene3D" id="1.20.1050.10">
    <property type="match status" value="1"/>
</dbReference>
<comment type="function">
    <text evidence="3">Is involved in the conjugation of reduced glutathione to a wide number of exogenous and endogenous hydrophobic electrophiles.</text>
</comment>
<accession>A0AAE1N0R6</accession>
<dbReference type="Gene3D" id="3.40.30.10">
    <property type="entry name" value="Glutaredoxin"/>
    <property type="match status" value="1"/>
</dbReference>
<evidence type="ECO:0000313" key="6">
    <source>
        <dbReference type="EMBL" id="KAK4280732.1"/>
    </source>
</evidence>
<keyword evidence="1 3" id="KW-0808">Transferase</keyword>
<dbReference type="EMBL" id="JAWXYG010000002">
    <property type="protein sequence ID" value="KAK4280732.1"/>
    <property type="molecule type" value="Genomic_DNA"/>
</dbReference>
<proteinExistence type="inferred from homology"/>
<dbReference type="InterPro" id="IPR036282">
    <property type="entry name" value="Glutathione-S-Trfase_C_sf"/>
</dbReference>
<dbReference type="CDD" id="cd03058">
    <property type="entry name" value="GST_N_Tau"/>
    <property type="match status" value="1"/>
</dbReference>
<gene>
    <name evidence="6" type="ORF">QN277_012313</name>
</gene>
<dbReference type="SFLD" id="SFLDG00358">
    <property type="entry name" value="Main_(cytGST)"/>
    <property type="match status" value="1"/>
</dbReference>
<feature type="domain" description="GST N-terminal" evidence="4">
    <location>
        <begin position="2"/>
        <end position="81"/>
    </location>
</feature>